<dbReference type="SMART" id="SM00530">
    <property type="entry name" value="HTH_XRE"/>
    <property type="match status" value="1"/>
</dbReference>
<accession>A0ABR9H8X4</accession>
<name>A0ABR9H8X4_9BACT</name>
<dbReference type="RefSeq" id="WP_192624930.1">
    <property type="nucleotide sequence ID" value="NZ_JADBGG010000046.1"/>
</dbReference>
<dbReference type="InterPro" id="IPR001387">
    <property type="entry name" value="Cro/C1-type_HTH"/>
</dbReference>
<dbReference type="PANTHER" id="PTHR40455">
    <property type="entry name" value="ANTITOXIN HIGA"/>
    <property type="match status" value="1"/>
</dbReference>
<dbReference type="PANTHER" id="PTHR40455:SF1">
    <property type="entry name" value="ANTITOXIN HIGA"/>
    <property type="match status" value="1"/>
</dbReference>
<evidence type="ECO:0000313" key="2">
    <source>
        <dbReference type="EMBL" id="MBE1427152.1"/>
    </source>
</evidence>
<dbReference type="Proteomes" id="UP000639010">
    <property type="component" value="Unassembled WGS sequence"/>
</dbReference>
<evidence type="ECO:0000259" key="1">
    <source>
        <dbReference type="PROSITE" id="PS50943"/>
    </source>
</evidence>
<feature type="domain" description="HTH cro/C1-type" evidence="1">
    <location>
        <begin position="59"/>
        <end position="112"/>
    </location>
</feature>
<reference evidence="2 3" key="1">
    <citation type="submission" date="2020-10" db="EMBL/GenBank/DDBJ databases">
        <title>Genomic Encyclopedia of Type Strains, Phase IV (KMG-IV): sequencing the most valuable type-strain genomes for metagenomic binning, comparative biology and taxonomic classification.</title>
        <authorList>
            <person name="Goeker M."/>
        </authorList>
    </citation>
    <scope>NUCLEOTIDE SEQUENCE [LARGE SCALE GENOMIC DNA]</scope>
    <source>
        <strain evidence="2 3">DSM 4194</strain>
    </source>
</reference>
<protein>
    <submittedName>
        <fullName evidence="2">HTH-type transcriptional regulator/antitoxin HigA</fullName>
    </submittedName>
</protein>
<dbReference type="Pfam" id="PF06114">
    <property type="entry name" value="Peptidase_M78"/>
    <property type="match status" value="1"/>
</dbReference>
<sequence>MKPIRDHADYEKALARIEELISAPEGSPEVDELEVLAILVEKFEEGHYPIPEAPVSEVLKLFMEENILTPKDMAKYLGSASAVSKVLNGSKDLTVNQIRILSNELGIPLAALVGGTAEESSVNWQAFPLVEMARRGLFGEKYLRATYKTLASNARELVAGLIGDARLDFASTRLRQGIRPGPASDPYAIKAWLVEVAKRAQDNLPAQPYKGISRSELSSLAHLSKKQNGMLLAIGYLADRGIPVVIVPQYKKSKIDGGVVVIDGGRPAIGLSLRYDRKDYFWFTLLHEVAHIVCDHVKDYLADDLLDPEDLEKVEREANELVEAMTVPAEIFNAIIPDPEAATLESVIRLAQECDVDVSIVAGRVQYKANEYRKFSRLVGRGRVRAFFEAEQSPAE</sequence>
<dbReference type="PROSITE" id="PS50943">
    <property type="entry name" value="HTH_CROC1"/>
    <property type="match status" value="1"/>
</dbReference>
<proteinExistence type="predicted"/>
<dbReference type="InterPro" id="IPR010359">
    <property type="entry name" value="IrrE_HExxH"/>
</dbReference>
<comment type="caution">
    <text evidence="2">The sequence shown here is derived from an EMBL/GenBank/DDBJ whole genome shotgun (WGS) entry which is preliminary data.</text>
</comment>
<keyword evidence="3" id="KW-1185">Reference proteome</keyword>
<dbReference type="InterPro" id="IPR039060">
    <property type="entry name" value="Antitox_HigA"/>
</dbReference>
<dbReference type="EMBL" id="JADBGG010000046">
    <property type="protein sequence ID" value="MBE1427152.1"/>
    <property type="molecule type" value="Genomic_DNA"/>
</dbReference>
<evidence type="ECO:0000313" key="3">
    <source>
        <dbReference type="Proteomes" id="UP000639010"/>
    </source>
</evidence>
<organism evidence="2 3">
    <name type="scientific">Desulfomicrobium macestii</name>
    <dbReference type="NCBI Taxonomy" id="90731"/>
    <lineage>
        <taxon>Bacteria</taxon>
        <taxon>Pseudomonadati</taxon>
        <taxon>Thermodesulfobacteriota</taxon>
        <taxon>Desulfovibrionia</taxon>
        <taxon>Desulfovibrionales</taxon>
        <taxon>Desulfomicrobiaceae</taxon>
        <taxon>Desulfomicrobium</taxon>
    </lineage>
</organism>
<dbReference type="Pfam" id="PF01381">
    <property type="entry name" value="HTH_3"/>
    <property type="match status" value="1"/>
</dbReference>
<gene>
    <name evidence="2" type="ORF">H4684_003840</name>
</gene>